<dbReference type="OrthoDB" id="389114at2759"/>
<proteinExistence type="predicted"/>
<evidence type="ECO:0000313" key="1">
    <source>
        <dbReference type="EMBL" id="KMZ77026.1"/>
    </source>
</evidence>
<reference evidence="1 2" key="1">
    <citation type="submission" date="2011-08" db="EMBL/GenBank/DDBJ databases">
        <title>The Genome Sequence of Plasmodium vivax India VII.</title>
        <authorList>
            <consortium name="The Broad Institute Genome Sequencing Platform"/>
            <consortium name="The Broad Institute Genome Sequencing Center for Infectious Disease"/>
            <person name="Neafsey D."/>
            <person name="Carlton J."/>
            <person name="Barnwell J."/>
            <person name="Collins W."/>
            <person name="Escalante A."/>
            <person name="Mullikin J."/>
            <person name="Saul A."/>
            <person name="Guigo R."/>
            <person name="Camara F."/>
            <person name="Young S.K."/>
            <person name="Zeng Q."/>
            <person name="Gargeya S."/>
            <person name="Fitzgerald M."/>
            <person name="Haas B."/>
            <person name="Abouelleil A."/>
            <person name="Alvarado L."/>
            <person name="Arachchi H.M."/>
            <person name="Berlin A."/>
            <person name="Brown A."/>
            <person name="Chapman S.B."/>
            <person name="Chen Z."/>
            <person name="Dunbar C."/>
            <person name="Freedman E."/>
            <person name="Gearin G."/>
            <person name="Gellesch M."/>
            <person name="Goldberg J."/>
            <person name="Griggs A."/>
            <person name="Gujja S."/>
            <person name="Heiman D."/>
            <person name="Howarth C."/>
            <person name="Larson L."/>
            <person name="Lui A."/>
            <person name="MacDonald P.J.P."/>
            <person name="Montmayeur A."/>
            <person name="Murphy C."/>
            <person name="Neiman D."/>
            <person name="Pearson M."/>
            <person name="Priest M."/>
            <person name="Roberts A."/>
            <person name="Saif S."/>
            <person name="Shea T."/>
            <person name="Shenoy N."/>
            <person name="Sisk P."/>
            <person name="Stolte C."/>
            <person name="Sykes S."/>
            <person name="Wortman J."/>
            <person name="Nusbaum C."/>
            <person name="Birren B."/>
        </authorList>
    </citation>
    <scope>NUCLEOTIDE SEQUENCE [LARGE SCALE GENOMIC DNA]</scope>
    <source>
        <strain evidence="1 2">India VII</strain>
    </source>
</reference>
<name>A0A0J9S2M0_PLAVI</name>
<protein>
    <submittedName>
        <fullName evidence="1">Uncharacterized protein</fullName>
    </submittedName>
</protein>
<dbReference type="EMBL" id="KQ234532">
    <property type="protein sequence ID" value="KMZ77026.1"/>
    <property type="molecule type" value="Genomic_DNA"/>
</dbReference>
<organism evidence="1 2">
    <name type="scientific">Plasmodium vivax India VII</name>
    <dbReference type="NCBI Taxonomy" id="1077284"/>
    <lineage>
        <taxon>Eukaryota</taxon>
        <taxon>Sar</taxon>
        <taxon>Alveolata</taxon>
        <taxon>Apicomplexa</taxon>
        <taxon>Aconoidasida</taxon>
        <taxon>Haemosporida</taxon>
        <taxon>Plasmodiidae</taxon>
        <taxon>Plasmodium</taxon>
        <taxon>Plasmodium (Plasmodium)</taxon>
    </lineage>
</organism>
<gene>
    <name evidence="1" type="ORF">PVIIG_05223</name>
</gene>
<dbReference type="AlphaFoldDB" id="A0A0J9S2M0"/>
<dbReference type="Pfam" id="PF05795">
    <property type="entry name" value="Plasmodium_Vir"/>
    <property type="match status" value="1"/>
</dbReference>
<dbReference type="Proteomes" id="UP000053562">
    <property type="component" value="Unassembled WGS sequence"/>
</dbReference>
<dbReference type="InterPro" id="IPR008780">
    <property type="entry name" value="Plasmodium_Vir"/>
</dbReference>
<sequence length="365" mass="42994">MFVLIIRFCKQFYVSNILNIIQNFREKTDYFIKINIYIFYFYFQYPFLNTVWHTYNEFDKTVEREGNKYMYDIVCNQFMTKLDDHKEENKNFCLKLVRNLGRYSSPGDPYFNPNYDRCKILYYWIYNSVRKDKISDAIINECFQDYIEFMKGIHIEPRCSYFSYNDMYEEPMNIIKLDIFQSNINIIQNTLDGTYVSNNFPLRNYICECIKIYKDMKEKYCPMSHTKSEKSNKTCEMLDTFKKTYESYLSSTQKENYKIKSLDKDEVEYLAMCKQDKPRSLLTPEGHGTLSELTSLSGVGAKDTDEMLLYEGAKTNAADRLTHSTDVNVENQGSSMSRTVSTAFGTVAGTTSILALLYKVTQNCI</sequence>
<accession>A0A0J9S2M0</accession>
<evidence type="ECO:0000313" key="2">
    <source>
        <dbReference type="Proteomes" id="UP000053562"/>
    </source>
</evidence>